<evidence type="ECO:0000313" key="1">
    <source>
        <dbReference type="EMBL" id="AES80638.1"/>
    </source>
</evidence>
<reference evidence="2" key="3">
    <citation type="submission" date="2015-04" db="UniProtKB">
        <authorList>
            <consortium name="EnsemblPlants"/>
        </authorList>
    </citation>
    <scope>IDENTIFICATION</scope>
    <source>
        <strain evidence="2">cv. Jemalong A17</strain>
    </source>
</reference>
<accession>G7KVA7</accession>
<keyword evidence="3" id="KW-1185">Reference proteome</keyword>
<dbReference type="PaxDb" id="3880-AES80638"/>
<dbReference type="Proteomes" id="UP000002051">
    <property type="component" value="Unassembled WGS sequence"/>
</dbReference>
<evidence type="ECO:0000313" key="3">
    <source>
        <dbReference type="Proteomes" id="UP000002051"/>
    </source>
</evidence>
<dbReference type="AlphaFoldDB" id="G7KVA7"/>
<gene>
    <name evidence="1" type="ordered locus">MTR_7g083000</name>
</gene>
<evidence type="ECO:0000313" key="2">
    <source>
        <dbReference type="EnsemblPlants" id="AES80638"/>
    </source>
</evidence>
<reference evidence="1 3" key="1">
    <citation type="journal article" date="2011" name="Nature">
        <title>The Medicago genome provides insight into the evolution of rhizobial symbioses.</title>
        <authorList>
            <person name="Young N.D."/>
            <person name="Debelle F."/>
            <person name="Oldroyd G.E."/>
            <person name="Geurts R."/>
            <person name="Cannon S.B."/>
            <person name="Udvardi M.K."/>
            <person name="Benedito V.A."/>
            <person name="Mayer K.F."/>
            <person name="Gouzy J."/>
            <person name="Schoof H."/>
            <person name="Van de Peer Y."/>
            <person name="Proost S."/>
            <person name="Cook D.R."/>
            <person name="Meyers B.C."/>
            <person name="Spannagl M."/>
            <person name="Cheung F."/>
            <person name="De Mita S."/>
            <person name="Krishnakumar V."/>
            <person name="Gundlach H."/>
            <person name="Zhou S."/>
            <person name="Mudge J."/>
            <person name="Bharti A.K."/>
            <person name="Murray J.D."/>
            <person name="Naoumkina M.A."/>
            <person name="Rosen B."/>
            <person name="Silverstein K.A."/>
            <person name="Tang H."/>
            <person name="Rombauts S."/>
            <person name="Zhao P.X."/>
            <person name="Zhou P."/>
            <person name="Barbe V."/>
            <person name="Bardou P."/>
            <person name="Bechner M."/>
            <person name="Bellec A."/>
            <person name="Berger A."/>
            <person name="Berges H."/>
            <person name="Bidwell S."/>
            <person name="Bisseling T."/>
            <person name="Choisne N."/>
            <person name="Couloux A."/>
            <person name="Denny R."/>
            <person name="Deshpande S."/>
            <person name="Dai X."/>
            <person name="Doyle J.J."/>
            <person name="Dudez A.M."/>
            <person name="Farmer A.D."/>
            <person name="Fouteau S."/>
            <person name="Franken C."/>
            <person name="Gibelin C."/>
            <person name="Gish J."/>
            <person name="Goldstein S."/>
            <person name="Gonzalez A.J."/>
            <person name="Green P.J."/>
            <person name="Hallab A."/>
            <person name="Hartog M."/>
            <person name="Hua A."/>
            <person name="Humphray S.J."/>
            <person name="Jeong D.H."/>
            <person name="Jing Y."/>
            <person name="Jocker A."/>
            <person name="Kenton S.M."/>
            <person name="Kim D.J."/>
            <person name="Klee K."/>
            <person name="Lai H."/>
            <person name="Lang C."/>
            <person name="Lin S."/>
            <person name="Macmil S.L."/>
            <person name="Magdelenat G."/>
            <person name="Matthews L."/>
            <person name="McCorrison J."/>
            <person name="Monaghan E.L."/>
            <person name="Mun J.H."/>
            <person name="Najar F.Z."/>
            <person name="Nicholson C."/>
            <person name="Noirot C."/>
            <person name="O'Bleness M."/>
            <person name="Paule C.R."/>
            <person name="Poulain J."/>
            <person name="Prion F."/>
            <person name="Qin B."/>
            <person name="Qu C."/>
            <person name="Retzel E.F."/>
            <person name="Riddle C."/>
            <person name="Sallet E."/>
            <person name="Samain S."/>
            <person name="Samson N."/>
            <person name="Sanders I."/>
            <person name="Saurat O."/>
            <person name="Scarpelli C."/>
            <person name="Schiex T."/>
            <person name="Segurens B."/>
            <person name="Severin A.J."/>
            <person name="Sherrier D.J."/>
            <person name="Shi R."/>
            <person name="Sims S."/>
            <person name="Singer S.R."/>
            <person name="Sinharoy S."/>
            <person name="Sterck L."/>
            <person name="Viollet A."/>
            <person name="Wang B.B."/>
            <person name="Wang K."/>
            <person name="Wang M."/>
            <person name="Wang X."/>
            <person name="Warfsmann J."/>
            <person name="Weissenbach J."/>
            <person name="White D.D."/>
            <person name="White J.D."/>
            <person name="Wiley G.B."/>
            <person name="Wincker P."/>
            <person name="Xing Y."/>
            <person name="Yang L."/>
            <person name="Yao Z."/>
            <person name="Ying F."/>
            <person name="Zhai J."/>
            <person name="Zhou L."/>
            <person name="Zuber A."/>
            <person name="Denarie J."/>
            <person name="Dixon R.A."/>
            <person name="May G.D."/>
            <person name="Schwartz D.C."/>
            <person name="Rogers J."/>
            <person name="Quetier F."/>
            <person name="Town C.D."/>
            <person name="Roe B.A."/>
        </authorList>
    </citation>
    <scope>NUCLEOTIDE SEQUENCE [LARGE SCALE GENOMIC DNA]</scope>
    <source>
        <strain evidence="1">A17</strain>
        <strain evidence="2 3">cv. Jemalong A17</strain>
    </source>
</reference>
<dbReference type="EMBL" id="CM001223">
    <property type="protein sequence ID" value="AES80638.1"/>
    <property type="molecule type" value="Genomic_DNA"/>
</dbReference>
<reference evidence="1 3" key="2">
    <citation type="journal article" date="2014" name="BMC Genomics">
        <title>An improved genome release (version Mt4.0) for the model legume Medicago truncatula.</title>
        <authorList>
            <person name="Tang H."/>
            <person name="Krishnakumar V."/>
            <person name="Bidwell S."/>
            <person name="Rosen B."/>
            <person name="Chan A."/>
            <person name="Zhou S."/>
            <person name="Gentzbittel L."/>
            <person name="Childs K.L."/>
            <person name="Yandell M."/>
            <person name="Gundlach H."/>
            <person name="Mayer K.F."/>
            <person name="Schwartz D.C."/>
            <person name="Town C.D."/>
        </authorList>
    </citation>
    <scope>GENOME REANNOTATION</scope>
    <source>
        <strain evidence="2 3">cv. Jemalong A17</strain>
    </source>
</reference>
<sequence>MQAVVADFLSNSGLELGDDFSGKEGRNLESDFKLLFIRFWKSKPSKIVLQITTQMQLKSTTILLTHCESATIIYPTPQIGVTRTLVEATPSNQPNTACSWSRAVGSLASLKSRFVEKMAKPRR</sequence>
<name>G7KVA7_MEDTR</name>
<dbReference type="EnsemblPlants" id="AES80638">
    <property type="protein sequence ID" value="AES80638"/>
    <property type="gene ID" value="MTR_7g083000"/>
</dbReference>
<protein>
    <submittedName>
        <fullName evidence="1 2">Uncharacterized protein</fullName>
    </submittedName>
</protein>
<organism evidence="1 3">
    <name type="scientific">Medicago truncatula</name>
    <name type="common">Barrel medic</name>
    <name type="synonym">Medicago tribuloides</name>
    <dbReference type="NCBI Taxonomy" id="3880"/>
    <lineage>
        <taxon>Eukaryota</taxon>
        <taxon>Viridiplantae</taxon>
        <taxon>Streptophyta</taxon>
        <taxon>Embryophyta</taxon>
        <taxon>Tracheophyta</taxon>
        <taxon>Spermatophyta</taxon>
        <taxon>Magnoliopsida</taxon>
        <taxon>eudicotyledons</taxon>
        <taxon>Gunneridae</taxon>
        <taxon>Pentapetalae</taxon>
        <taxon>rosids</taxon>
        <taxon>fabids</taxon>
        <taxon>Fabales</taxon>
        <taxon>Fabaceae</taxon>
        <taxon>Papilionoideae</taxon>
        <taxon>50 kb inversion clade</taxon>
        <taxon>NPAAA clade</taxon>
        <taxon>Hologalegina</taxon>
        <taxon>IRL clade</taxon>
        <taxon>Trifolieae</taxon>
        <taxon>Medicago</taxon>
    </lineage>
</organism>
<proteinExistence type="predicted"/>
<dbReference type="HOGENOM" id="CLU_2018654_0_0_1"/>